<protein>
    <submittedName>
        <fullName evidence="5">Methyltransferase domain-containing protein</fullName>
    </submittedName>
</protein>
<keyword evidence="2 5" id="KW-0489">Methyltransferase</keyword>
<dbReference type="InterPro" id="IPR029063">
    <property type="entry name" value="SAM-dependent_MTases_sf"/>
</dbReference>
<dbReference type="EMBL" id="SJZB01000027">
    <property type="protein sequence ID" value="TCJ15360.1"/>
    <property type="molecule type" value="Genomic_DNA"/>
</dbReference>
<dbReference type="PROSITE" id="PS51608">
    <property type="entry name" value="SAM_MT_UBIE"/>
    <property type="match status" value="1"/>
</dbReference>
<organism evidence="5 6">
    <name type="scientific">Parasulfuritortus cantonensis</name>
    <dbReference type="NCBI Taxonomy" id="2528202"/>
    <lineage>
        <taxon>Bacteria</taxon>
        <taxon>Pseudomonadati</taxon>
        <taxon>Pseudomonadota</taxon>
        <taxon>Betaproteobacteria</taxon>
        <taxon>Nitrosomonadales</taxon>
        <taxon>Thiobacillaceae</taxon>
        <taxon>Parasulfuritortus</taxon>
    </lineage>
</organism>
<dbReference type="InterPro" id="IPR004033">
    <property type="entry name" value="UbiE/COQ5_MeTrFase"/>
</dbReference>
<reference evidence="5 6" key="1">
    <citation type="submission" date="2019-03" db="EMBL/GenBank/DDBJ databases">
        <title>Genome sequence of Thiobacillaceae bacterium LSR1, a sulfur-oxidizing bacterium isolated from freshwater sediment.</title>
        <authorList>
            <person name="Li S."/>
        </authorList>
    </citation>
    <scope>NUCLEOTIDE SEQUENCE [LARGE SCALE GENOMIC DNA]</scope>
    <source>
        <strain evidence="5 6">LSR1</strain>
    </source>
</reference>
<dbReference type="OrthoDB" id="529208at2"/>
<evidence type="ECO:0000313" key="5">
    <source>
        <dbReference type="EMBL" id="TCJ15360.1"/>
    </source>
</evidence>
<evidence type="ECO:0000313" key="6">
    <source>
        <dbReference type="Proteomes" id="UP000295443"/>
    </source>
</evidence>
<dbReference type="RefSeq" id="WP_131446011.1">
    <property type="nucleotide sequence ID" value="NZ_SJZB01000027.1"/>
</dbReference>
<dbReference type="Pfam" id="PF01209">
    <property type="entry name" value="Ubie_methyltran"/>
    <property type="match status" value="1"/>
</dbReference>
<dbReference type="SUPFAM" id="SSF53335">
    <property type="entry name" value="S-adenosyl-L-methionine-dependent methyltransferases"/>
    <property type="match status" value="1"/>
</dbReference>
<dbReference type="GO" id="GO:0032259">
    <property type="term" value="P:methylation"/>
    <property type="evidence" value="ECO:0007669"/>
    <property type="project" value="UniProtKB-KW"/>
</dbReference>
<dbReference type="PANTHER" id="PTHR43591:SF24">
    <property type="entry name" value="2-METHOXY-6-POLYPRENYL-1,4-BENZOQUINOL METHYLASE, MITOCHONDRIAL"/>
    <property type="match status" value="1"/>
</dbReference>
<gene>
    <name evidence="5" type="ORF">EZJ19_07015</name>
</gene>
<dbReference type="PANTHER" id="PTHR43591">
    <property type="entry name" value="METHYLTRANSFERASE"/>
    <property type="match status" value="1"/>
</dbReference>
<keyword evidence="3 5" id="KW-0808">Transferase</keyword>
<accession>A0A4R1BE35</accession>
<evidence type="ECO:0000256" key="1">
    <source>
        <dbReference type="ARBA" id="ARBA00022428"/>
    </source>
</evidence>
<dbReference type="GO" id="GO:0008168">
    <property type="term" value="F:methyltransferase activity"/>
    <property type="evidence" value="ECO:0007669"/>
    <property type="project" value="UniProtKB-KW"/>
</dbReference>
<keyword evidence="1" id="KW-0474">Menaquinone biosynthesis</keyword>
<dbReference type="GO" id="GO:0009234">
    <property type="term" value="P:menaquinone biosynthetic process"/>
    <property type="evidence" value="ECO:0007669"/>
    <property type="project" value="UniProtKB-KW"/>
</dbReference>
<proteinExistence type="predicted"/>
<keyword evidence="6" id="KW-1185">Reference proteome</keyword>
<evidence type="ECO:0000256" key="4">
    <source>
        <dbReference type="ARBA" id="ARBA00022691"/>
    </source>
</evidence>
<dbReference type="Gene3D" id="3.40.50.150">
    <property type="entry name" value="Vaccinia Virus protein VP39"/>
    <property type="match status" value="1"/>
</dbReference>
<evidence type="ECO:0000256" key="3">
    <source>
        <dbReference type="ARBA" id="ARBA00022679"/>
    </source>
</evidence>
<dbReference type="AlphaFoldDB" id="A0A4R1BE35"/>
<dbReference type="Proteomes" id="UP000295443">
    <property type="component" value="Unassembled WGS sequence"/>
</dbReference>
<dbReference type="CDD" id="cd02440">
    <property type="entry name" value="AdoMet_MTases"/>
    <property type="match status" value="1"/>
</dbReference>
<name>A0A4R1BE35_9PROT</name>
<sequence length="271" mass="30843">MSMTESTAMTAAGFEQREHRRRSLFSHTWEALIPDVFKDVPRYYRVGNVVASFGLWEVWVWQFLGTMDLPAGAKVLDVCAGTNDIGIRLLRRRPDLAVTAIDRSREMQEEGQRRARSYGVHIDSVVDDVHALPFPDASFDAVTLQAASRHLQLDKVLPEIRRVLKPGGTFYHCDMLKPKSRLVERFYLMFLHFSVAWTAVIFRSTATSRQCRDYFKHAIANFYTAEELSEVFRLVGFTDIRCKKSIWGGMVAFHASHKPADQSEAPAAGAR</sequence>
<keyword evidence="4" id="KW-0949">S-adenosyl-L-methionine</keyword>
<evidence type="ECO:0000256" key="2">
    <source>
        <dbReference type="ARBA" id="ARBA00022603"/>
    </source>
</evidence>
<comment type="caution">
    <text evidence="5">The sequence shown here is derived from an EMBL/GenBank/DDBJ whole genome shotgun (WGS) entry which is preliminary data.</text>
</comment>